<dbReference type="AlphaFoldDB" id="A0A9D3MMK2"/>
<keyword evidence="3 6" id="KW-1133">Transmembrane helix</keyword>
<keyword evidence="7" id="KW-0732">Signal</keyword>
<evidence type="ECO:0000256" key="7">
    <source>
        <dbReference type="SAM" id="SignalP"/>
    </source>
</evidence>
<keyword evidence="9" id="KW-1185">Reference proteome</keyword>
<evidence type="ECO:0000256" key="4">
    <source>
        <dbReference type="ARBA" id="ARBA00023136"/>
    </source>
</evidence>
<reference evidence="8" key="1">
    <citation type="submission" date="2021-01" db="EMBL/GenBank/DDBJ databases">
        <title>A chromosome-scale assembly of European eel, Anguilla anguilla.</title>
        <authorList>
            <person name="Henkel C."/>
            <person name="Jong-Raadsen S.A."/>
            <person name="Dufour S."/>
            <person name="Weltzien F.-A."/>
            <person name="Palstra A.P."/>
            <person name="Pelster B."/>
            <person name="Spaink H.P."/>
            <person name="Van Den Thillart G.E."/>
            <person name="Jansen H."/>
            <person name="Zahm M."/>
            <person name="Klopp C."/>
            <person name="Cedric C."/>
            <person name="Louis A."/>
            <person name="Berthelot C."/>
            <person name="Parey E."/>
            <person name="Roest Crollius H."/>
            <person name="Montfort J."/>
            <person name="Robinson-Rechavi M."/>
            <person name="Bucao C."/>
            <person name="Bouchez O."/>
            <person name="Gislard M."/>
            <person name="Lluch J."/>
            <person name="Milhes M."/>
            <person name="Lampietro C."/>
            <person name="Lopez Roques C."/>
            <person name="Donnadieu C."/>
            <person name="Braasch I."/>
            <person name="Desvignes T."/>
            <person name="Postlethwait J."/>
            <person name="Bobe J."/>
            <person name="Guiguen Y."/>
            <person name="Dirks R."/>
        </authorList>
    </citation>
    <scope>NUCLEOTIDE SEQUENCE</scope>
    <source>
        <strain evidence="8">Tag_6206</strain>
        <tissue evidence="8">Liver</tissue>
    </source>
</reference>
<evidence type="ECO:0000256" key="1">
    <source>
        <dbReference type="ARBA" id="ARBA00004167"/>
    </source>
</evidence>
<comment type="caution">
    <text evidence="8">The sequence shown here is derived from an EMBL/GenBank/DDBJ whole genome shotgun (WGS) entry which is preliminary data.</text>
</comment>
<dbReference type="GO" id="GO:0016020">
    <property type="term" value="C:membrane"/>
    <property type="evidence" value="ECO:0007669"/>
    <property type="project" value="UniProtKB-SubCell"/>
</dbReference>
<accession>A0A9D3MMK2</accession>
<feature type="signal peptide" evidence="7">
    <location>
        <begin position="1"/>
        <end position="20"/>
    </location>
</feature>
<evidence type="ECO:0000256" key="2">
    <source>
        <dbReference type="ARBA" id="ARBA00022692"/>
    </source>
</evidence>
<gene>
    <name evidence="8" type="ORF">ANANG_G00093570</name>
</gene>
<evidence type="ECO:0000313" key="8">
    <source>
        <dbReference type="EMBL" id="KAG5851450.1"/>
    </source>
</evidence>
<sequence>MSLQLSILALVLVAVSVCQAQTGRLTGGTTGDGGAMKPWLVGMAAVVGFLFIVFTLLIIKRLLRKDRGEEESSCDNCSEKGIEEAPEIKQTNL</sequence>
<dbReference type="InterPro" id="IPR031627">
    <property type="entry name" value="PDZK1IP1/SMIM24"/>
</dbReference>
<evidence type="ECO:0000256" key="3">
    <source>
        <dbReference type="ARBA" id="ARBA00022989"/>
    </source>
</evidence>
<feature type="transmembrane region" description="Helical" evidence="6">
    <location>
        <begin position="39"/>
        <end position="59"/>
    </location>
</feature>
<protein>
    <submittedName>
        <fullName evidence="8">Uncharacterized protein</fullName>
    </submittedName>
</protein>
<comment type="subcellular location">
    <subcellularLocation>
        <location evidence="1">Membrane</location>
        <topology evidence="1">Single-pass membrane protein</topology>
    </subcellularLocation>
</comment>
<evidence type="ECO:0000256" key="5">
    <source>
        <dbReference type="ARBA" id="ARBA00049650"/>
    </source>
</evidence>
<evidence type="ECO:0000256" key="6">
    <source>
        <dbReference type="SAM" id="Phobius"/>
    </source>
</evidence>
<dbReference type="Proteomes" id="UP001044222">
    <property type="component" value="Unassembled WGS sequence"/>
</dbReference>
<organism evidence="8 9">
    <name type="scientific">Anguilla anguilla</name>
    <name type="common">European freshwater eel</name>
    <name type="synonym">Muraena anguilla</name>
    <dbReference type="NCBI Taxonomy" id="7936"/>
    <lineage>
        <taxon>Eukaryota</taxon>
        <taxon>Metazoa</taxon>
        <taxon>Chordata</taxon>
        <taxon>Craniata</taxon>
        <taxon>Vertebrata</taxon>
        <taxon>Euteleostomi</taxon>
        <taxon>Actinopterygii</taxon>
        <taxon>Neopterygii</taxon>
        <taxon>Teleostei</taxon>
        <taxon>Anguilliformes</taxon>
        <taxon>Anguillidae</taxon>
        <taxon>Anguilla</taxon>
    </lineage>
</organism>
<feature type="chain" id="PRO_5038350185" evidence="7">
    <location>
        <begin position="21"/>
        <end position="93"/>
    </location>
</feature>
<evidence type="ECO:0000313" key="9">
    <source>
        <dbReference type="Proteomes" id="UP001044222"/>
    </source>
</evidence>
<dbReference type="EMBL" id="JAFIRN010000004">
    <property type="protein sequence ID" value="KAG5851450.1"/>
    <property type="molecule type" value="Genomic_DNA"/>
</dbReference>
<proteinExistence type="inferred from homology"/>
<keyword evidence="2 6" id="KW-0812">Transmembrane</keyword>
<keyword evidence="4 6" id="KW-0472">Membrane</keyword>
<comment type="similarity">
    <text evidence="5">Belongs to the PDZK1-interacting protein 1/SMIM24 family.</text>
</comment>
<dbReference type="Pfam" id="PF15807">
    <property type="entry name" value="MAP17"/>
    <property type="match status" value="1"/>
</dbReference>
<name>A0A9D3MMK2_ANGAN</name>